<reference evidence="1 2" key="1">
    <citation type="journal article" date="2023" name="Nucleic Acids Res.">
        <title>The hologenome of Daphnia magna reveals possible DNA methylation and microbiome-mediated evolution of the host genome.</title>
        <authorList>
            <person name="Chaturvedi A."/>
            <person name="Li X."/>
            <person name="Dhandapani V."/>
            <person name="Marshall H."/>
            <person name="Kissane S."/>
            <person name="Cuenca-Cambronero M."/>
            <person name="Asole G."/>
            <person name="Calvet F."/>
            <person name="Ruiz-Romero M."/>
            <person name="Marangio P."/>
            <person name="Guigo R."/>
            <person name="Rago D."/>
            <person name="Mirbahai L."/>
            <person name="Eastwood N."/>
            <person name="Colbourne J.K."/>
            <person name="Zhou J."/>
            <person name="Mallon E."/>
            <person name="Orsini L."/>
        </authorList>
    </citation>
    <scope>NUCLEOTIDE SEQUENCE [LARGE SCALE GENOMIC DNA]</scope>
    <source>
        <strain evidence="1">LRV0_1</strain>
    </source>
</reference>
<dbReference type="EMBL" id="JAOYFB010000037">
    <property type="protein sequence ID" value="KAK4023249.1"/>
    <property type="molecule type" value="Genomic_DNA"/>
</dbReference>
<proteinExistence type="predicted"/>
<protein>
    <submittedName>
        <fullName evidence="1">Uncharacterized protein</fullName>
    </submittedName>
</protein>
<comment type="caution">
    <text evidence="1">The sequence shown here is derived from an EMBL/GenBank/DDBJ whole genome shotgun (WGS) entry which is preliminary data.</text>
</comment>
<dbReference type="Proteomes" id="UP001234178">
    <property type="component" value="Unassembled WGS sequence"/>
</dbReference>
<gene>
    <name evidence="1" type="ORF">OUZ56_008670</name>
</gene>
<keyword evidence="2" id="KW-1185">Reference proteome</keyword>
<name>A0ABR0ADP5_9CRUS</name>
<organism evidence="1 2">
    <name type="scientific">Daphnia magna</name>
    <dbReference type="NCBI Taxonomy" id="35525"/>
    <lineage>
        <taxon>Eukaryota</taxon>
        <taxon>Metazoa</taxon>
        <taxon>Ecdysozoa</taxon>
        <taxon>Arthropoda</taxon>
        <taxon>Crustacea</taxon>
        <taxon>Branchiopoda</taxon>
        <taxon>Diplostraca</taxon>
        <taxon>Cladocera</taxon>
        <taxon>Anomopoda</taxon>
        <taxon>Daphniidae</taxon>
        <taxon>Daphnia</taxon>
    </lineage>
</organism>
<evidence type="ECO:0000313" key="1">
    <source>
        <dbReference type="EMBL" id="KAK4023249.1"/>
    </source>
</evidence>
<sequence>MLLLQIKWWTHDRLQEEAERSDQHHLATSGCFMARPPAAMSKRQELVPKWRSRLIRCTIAAMHVEERESNGGLLNDRLSSTLLFRSIPGWTTPTTRHLCIKQQTKSLPSVFIFFFVLFTLKCPAPQKGFRHIALSSSGSWVSLIRLLW</sequence>
<evidence type="ECO:0000313" key="2">
    <source>
        <dbReference type="Proteomes" id="UP001234178"/>
    </source>
</evidence>
<accession>A0ABR0ADP5</accession>